<protein>
    <recommendedName>
        <fullName evidence="1">DUF7600 domain-containing protein</fullName>
    </recommendedName>
</protein>
<feature type="domain" description="DUF7600" evidence="1">
    <location>
        <begin position="196"/>
        <end position="340"/>
    </location>
</feature>
<accession>A0A8H3ICB5</accession>
<reference evidence="2" key="1">
    <citation type="submission" date="2021-03" db="EMBL/GenBank/DDBJ databases">
        <authorList>
            <person name="Tagirdzhanova G."/>
        </authorList>
    </citation>
    <scope>NUCLEOTIDE SEQUENCE</scope>
</reference>
<evidence type="ECO:0000259" key="1">
    <source>
        <dbReference type="Pfam" id="PF24539"/>
    </source>
</evidence>
<dbReference type="Pfam" id="PF24539">
    <property type="entry name" value="DUF7600"/>
    <property type="match status" value="1"/>
</dbReference>
<dbReference type="Proteomes" id="UP000664203">
    <property type="component" value="Unassembled WGS sequence"/>
</dbReference>
<dbReference type="OrthoDB" id="5273847at2759"/>
<dbReference type="EMBL" id="CAJPDR010000160">
    <property type="protein sequence ID" value="CAF9922822.1"/>
    <property type="molecule type" value="Genomic_DNA"/>
</dbReference>
<gene>
    <name evidence="2" type="ORF">ALECFALPRED_002235</name>
</gene>
<dbReference type="SUPFAM" id="SSF81383">
    <property type="entry name" value="F-box domain"/>
    <property type="match status" value="1"/>
</dbReference>
<dbReference type="AlphaFoldDB" id="A0A8H3ICB5"/>
<proteinExistence type="predicted"/>
<comment type="caution">
    <text evidence="2">The sequence shown here is derived from an EMBL/GenBank/DDBJ whole genome shotgun (WGS) entry which is preliminary data.</text>
</comment>
<organism evidence="2 3">
    <name type="scientific">Alectoria fallacina</name>
    <dbReference type="NCBI Taxonomy" id="1903189"/>
    <lineage>
        <taxon>Eukaryota</taxon>
        <taxon>Fungi</taxon>
        <taxon>Dikarya</taxon>
        <taxon>Ascomycota</taxon>
        <taxon>Pezizomycotina</taxon>
        <taxon>Lecanoromycetes</taxon>
        <taxon>OSLEUM clade</taxon>
        <taxon>Lecanoromycetidae</taxon>
        <taxon>Lecanorales</taxon>
        <taxon>Lecanorineae</taxon>
        <taxon>Parmeliaceae</taxon>
        <taxon>Alectoria</taxon>
    </lineage>
</organism>
<name>A0A8H3ICB5_9LECA</name>
<evidence type="ECO:0000313" key="2">
    <source>
        <dbReference type="EMBL" id="CAF9922822.1"/>
    </source>
</evidence>
<evidence type="ECO:0000313" key="3">
    <source>
        <dbReference type="Proteomes" id="UP000664203"/>
    </source>
</evidence>
<sequence length="513" mass="57858">MAMGASRSLNFKTRFPWEDVYTEISHGTEWREYAKENLYEVLDIPAISKQRLGCPPVWASGKQALDCFSRLPWEILEAIAVELPTPTALNLRLVSVSFLPLLSSGMFWASRFQVRQERGFLFEKWNNRDTTDWLSLYRLTSDAVCSNGLRNRRRIWSLIRPLVDLTTLNLAAHTEVCHNLEKLPLREWTRVGGNMISGDLDRYWRPFKEGCPVMGSHIARMPEHLSKIAFSTSGIGNLSHISGMRFIIEIEPEICIGYISKGNEVICEVTEPWGFRVAMSARGLRALQVVGKDGASSEWIGSPNDRPVSERVADCTSIDGFAVSFDGYKIVSLGVSRRDSSSIGLAKAPGLSLRKAALWYPRVTPLELYLNETSFTGQNPLHTGYRPLFRIHFGGPGGIYLKHVSEVSVQGSKKILSLEFHYDEFHSIGRLSKLGRYYNIEVPKGPTFPIEGLNGERLVSVEVRIQRYTNPNAYDFRKYGALKSVKVGFFRLFAAFPPFSRPNSILPDAFGAY</sequence>
<dbReference type="InterPro" id="IPR036047">
    <property type="entry name" value="F-box-like_dom_sf"/>
</dbReference>
<dbReference type="InterPro" id="IPR056021">
    <property type="entry name" value="DUF7600"/>
</dbReference>
<keyword evidence="3" id="KW-1185">Reference proteome</keyword>